<evidence type="ECO:0000256" key="1">
    <source>
        <dbReference type="SAM" id="MobiDB-lite"/>
    </source>
</evidence>
<keyword evidence="2" id="KW-0472">Membrane</keyword>
<feature type="compositionally biased region" description="Polar residues" evidence="1">
    <location>
        <begin position="366"/>
        <end position="395"/>
    </location>
</feature>
<reference evidence="4" key="1">
    <citation type="submission" date="2017-11" db="EMBL/GenBank/DDBJ databases">
        <authorList>
            <person name="Kajale S.C."/>
            <person name="Sharma A."/>
        </authorList>
    </citation>
    <scope>NUCLEOTIDE SEQUENCE</scope>
    <source>
        <strain evidence="4">LS1_42</strain>
    </source>
</reference>
<dbReference type="OrthoDB" id="351131at2157"/>
<dbReference type="InterPro" id="IPR058499">
    <property type="entry name" value="DUF8186"/>
</dbReference>
<evidence type="ECO:0000256" key="2">
    <source>
        <dbReference type="SAM" id="Phobius"/>
    </source>
</evidence>
<proteinExistence type="predicted"/>
<sequence>MHRRHLSLGLLLVALLTLTGSSAGVTSASDTTANETDVFISDKPDPEAGSLPPFVLPELEDVDNAENISMAELSQIRDFYYTTTLPPYRVGTDQQTLREYRLEQYQSIERNESTSLWLPDSQRSNGTVVTDAHVTILGTAEGTQTGLESEAADEDDNESDLLLVPRDGTVLTHLDYSTRIPEGTCATTDQTRTCLNVTLTDQEVDRTLEIGPQSWSGNPETPHQLTYSDANATEPTTMEVEATITSTLAIQETTYVREGTDWIPTNTTDAETLELSHTVQDKAPVVATTNQELSVDQTIVRSEEEIDRIILEFDGPETLPDRRLWSTATFENDAGQIENIWGIYSQRQYENATRGHRPGTDISIPPDQTESNATVPALEDTSSVTPSTINQTPEQQLPAPATHHETVPFPNVLEKQLTAQREHPTFQRGQNTSTTVPPELASSNSFRFDSEPAPLDEHVNLTSVEPHGHTTLIVENAEQPVTEVRDIHNDSIPLSTQTVQERDVQLEATTLNDTHARIQLLDGNTSQPLAGEALWLQGAAQGQVTTDSDGVAIVERRDLFVTASFTGVTNAAEGIYYSSTQTQIAFQPEPFNIYQLLLSFAGAFVSIIAFVIFYLPFAYMRGADK</sequence>
<keyword evidence="2" id="KW-0812">Transmembrane</keyword>
<organism evidence="4 5">
    <name type="scientific">Natronococcus pandeyae</name>
    <dbReference type="NCBI Taxonomy" id="2055836"/>
    <lineage>
        <taxon>Archaea</taxon>
        <taxon>Methanobacteriati</taxon>
        <taxon>Methanobacteriota</taxon>
        <taxon>Stenosarchaea group</taxon>
        <taxon>Halobacteria</taxon>
        <taxon>Halobacteriales</taxon>
        <taxon>Natrialbaceae</taxon>
        <taxon>Natronococcus</taxon>
    </lineage>
</organism>
<name>A0A8J8Q2E8_9EURY</name>
<feature type="transmembrane region" description="Helical" evidence="2">
    <location>
        <begin position="593"/>
        <end position="615"/>
    </location>
</feature>
<protein>
    <recommendedName>
        <fullName evidence="3">DUF8186 domain-containing protein</fullName>
    </recommendedName>
</protein>
<keyword evidence="2" id="KW-1133">Transmembrane helix</keyword>
<dbReference type="Pfam" id="PF26589">
    <property type="entry name" value="DUF8186"/>
    <property type="match status" value="1"/>
</dbReference>
<keyword evidence="5" id="KW-1185">Reference proteome</keyword>
<feature type="region of interest" description="Disordered" evidence="1">
    <location>
        <begin position="421"/>
        <end position="443"/>
    </location>
</feature>
<feature type="region of interest" description="Disordered" evidence="1">
    <location>
        <begin position="352"/>
        <end position="404"/>
    </location>
</feature>
<evidence type="ECO:0000313" key="4">
    <source>
        <dbReference type="EMBL" id="TYL37258.1"/>
    </source>
</evidence>
<comment type="caution">
    <text evidence="4">The sequence shown here is derived from an EMBL/GenBank/DDBJ whole genome shotgun (WGS) entry which is preliminary data.</text>
</comment>
<feature type="compositionally biased region" description="Polar residues" evidence="1">
    <location>
        <begin position="427"/>
        <end position="443"/>
    </location>
</feature>
<evidence type="ECO:0000313" key="5">
    <source>
        <dbReference type="Proteomes" id="UP000766904"/>
    </source>
</evidence>
<feature type="domain" description="DUF8186" evidence="3">
    <location>
        <begin position="110"/>
        <end position="285"/>
    </location>
</feature>
<dbReference type="AlphaFoldDB" id="A0A8J8Q2E8"/>
<evidence type="ECO:0000259" key="3">
    <source>
        <dbReference type="Pfam" id="PF26589"/>
    </source>
</evidence>
<accession>A0A8J8Q2E8</accession>
<gene>
    <name evidence="4" type="ORF">CV102_18295</name>
</gene>
<dbReference type="Proteomes" id="UP000766904">
    <property type="component" value="Unassembled WGS sequence"/>
</dbReference>
<dbReference type="EMBL" id="PHNJ01000011">
    <property type="protein sequence ID" value="TYL37258.1"/>
    <property type="molecule type" value="Genomic_DNA"/>
</dbReference>